<reference evidence="2" key="1">
    <citation type="journal article" date="2019" name="Int. J. Syst. Evol. Microbiol.">
        <title>The Global Catalogue of Microorganisms (GCM) 10K type strain sequencing project: providing services to taxonomists for standard genome sequencing and annotation.</title>
        <authorList>
            <consortium name="The Broad Institute Genomics Platform"/>
            <consortium name="The Broad Institute Genome Sequencing Center for Infectious Disease"/>
            <person name="Wu L."/>
            <person name="Ma J."/>
        </authorList>
    </citation>
    <scope>NUCLEOTIDE SEQUENCE [LARGE SCALE GENOMIC DNA]</scope>
    <source>
        <strain evidence="2">JCM 13006</strain>
    </source>
</reference>
<protein>
    <recommendedName>
        <fullName evidence="3">Secreted protein</fullName>
    </recommendedName>
</protein>
<keyword evidence="2" id="KW-1185">Reference proteome</keyword>
<dbReference type="RefSeq" id="WP_425559740.1">
    <property type="nucleotide sequence ID" value="NZ_BAABIS010000001.1"/>
</dbReference>
<evidence type="ECO:0000313" key="2">
    <source>
        <dbReference type="Proteomes" id="UP001501752"/>
    </source>
</evidence>
<evidence type="ECO:0008006" key="3">
    <source>
        <dbReference type="Google" id="ProtNLM"/>
    </source>
</evidence>
<name>A0ABP9EN23_9ACTN</name>
<gene>
    <name evidence="1" type="ORF">GCM10023235_73980</name>
</gene>
<comment type="caution">
    <text evidence="1">The sequence shown here is derived from an EMBL/GenBank/DDBJ whole genome shotgun (WGS) entry which is preliminary data.</text>
</comment>
<sequence length="102" mass="11166">MSTAVASCAAVLVPFCCLVTYLGTTLTAFLTASPERVRTWARRESRGTVLQRYLLGAAPGPGRCGRWWCSARSTEHPPGWSRGRIVEVWSVSSGAVGRTFYR</sequence>
<dbReference type="Proteomes" id="UP001501752">
    <property type="component" value="Unassembled WGS sequence"/>
</dbReference>
<accession>A0ABP9EN23</accession>
<evidence type="ECO:0000313" key="1">
    <source>
        <dbReference type="EMBL" id="GAA4882696.1"/>
    </source>
</evidence>
<organism evidence="1 2">
    <name type="scientific">Kitasatospora terrestris</name>
    <dbReference type="NCBI Taxonomy" id="258051"/>
    <lineage>
        <taxon>Bacteria</taxon>
        <taxon>Bacillati</taxon>
        <taxon>Actinomycetota</taxon>
        <taxon>Actinomycetes</taxon>
        <taxon>Kitasatosporales</taxon>
        <taxon>Streptomycetaceae</taxon>
        <taxon>Kitasatospora</taxon>
    </lineage>
</organism>
<proteinExistence type="predicted"/>
<dbReference type="EMBL" id="BAABIS010000001">
    <property type="protein sequence ID" value="GAA4882696.1"/>
    <property type="molecule type" value="Genomic_DNA"/>
</dbReference>